<dbReference type="PANTHER" id="PTHR37306">
    <property type="entry name" value="COLICIN V PRODUCTION PROTEIN"/>
    <property type="match status" value="1"/>
</dbReference>
<gene>
    <name evidence="6" type="ORF">K8V82_10350</name>
</gene>
<feature type="transmembrane region" description="Helical" evidence="5">
    <location>
        <begin position="5"/>
        <end position="21"/>
    </location>
</feature>
<evidence type="ECO:0000313" key="6">
    <source>
        <dbReference type="EMBL" id="HJF95169.1"/>
    </source>
</evidence>
<dbReference type="AlphaFoldDB" id="A0A921LFB8"/>
<feature type="transmembrane region" description="Helical" evidence="5">
    <location>
        <begin position="207"/>
        <end position="229"/>
    </location>
</feature>
<dbReference type="RefSeq" id="WP_281725324.1">
    <property type="nucleotide sequence ID" value="NZ_CALKQL010000023.1"/>
</dbReference>
<dbReference type="EMBL" id="DYVY01000172">
    <property type="protein sequence ID" value="HJF95169.1"/>
    <property type="molecule type" value="Genomic_DNA"/>
</dbReference>
<feature type="transmembrane region" description="Helical" evidence="5">
    <location>
        <begin position="249"/>
        <end position="272"/>
    </location>
</feature>
<evidence type="ECO:0000256" key="4">
    <source>
        <dbReference type="ARBA" id="ARBA00023136"/>
    </source>
</evidence>
<evidence type="ECO:0000256" key="1">
    <source>
        <dbReference type="ARBA" id="ARBA00004141"/>
    </source>
</evidence>
<dbReference type="InterPro" id="IPR003825">
    <property type="entry name" value="Colicin-V_CvpA"/>
</dbReference>
<dbReference type="GO" id="GO:0009403">
    <property type="term" value="P:toxin biosynthetic process"/>
    <property type="evidence" value="ECO:0007669"/>
    <property type="project" value="InterPro"/>
</dbReference>
<keyword evidence="3 5" id="KW-1133">Transmembrane helix</keyword>
<evidence type="ECO:0000256" key="3">
    <source>
        <dbReference type="ARBA" id="ARBA00022989"/>
    </source>
</evidence>
<dbReference type="PANTHER" id="PTHR37306:SF1">
    <property type="entry name" value="COLICIN V PRODUCTION PROTEIN"/>
    <property type="match status" value="1"/>
</dbReference>
<reference evidence="6" key="2">
    <citation type="submission" date="2021-09" db="EMBL/GenBank/DDBJ databases">
        <authorList>
            <person name="Gilroy R."/>
        </authorList>
    </citation>
    <scope>NUCLEOTIDE SEQUENCE</scope>
    <source>
        <strain evidence="6">ChiSjej5B23-16112</strain>
    </source>
</reference>
<accession>A0A921LFB8</accession>
<dbReference type="Proteomes" id="UP000769156">
    <property type="component" value="Unassembled WGS sequence"/>
</dbReference>
<sequence>MNWVIITTGLIFLICVIVGLYRGAVKIAVSLVATVVTFILVFFLTPYVSQGIMSVTPLDEMIESQAEQSIIGMASSVLQGEGDEGETGLTVENVRRVLESAGITEAQLNAAGITVEDIVNGNVTSDELAQYGISSSLLDGLQGDDGDAESVLEGVEIPRDTQIAAIEGADIPGVFKALLLNNNNSEMYDELGAENFIEYISAYAARLIINILAFILTFVIITVVMRAIIFALDIVANLPVLGFFNRLGGALLGAAGGLIIVWILFMIITMLYTTSFGREAYDVIQGNDILRVIYEYNPVLKMAVSFK</sequence>
<keyword evidence="4 5" id="KW-0472">Membrane</keyword>
<reference evidence="6" key="1">
    <citation type="journal article" date="2021" name="PeerJ">
        <title>Extensive microbial diversity within the chicken gut microbiome revealed by metagenomics and culture.</title>
        <authorList>
            <person name="Gilroy R."/>
            <person name="Ravi A."/>
            <person name="Getino M."/>
            <person name="Pursley I."/>
            <person name="Horton D.L."/>
            <person name="Alikhan N.F."/>
            <person name="Baker D."/>
            <person name="Gharbi K."/>
            <person name="Hall N."/>
            <person name="Watson M."/>
            <person name="Adriaenssens E.M."/>
            <person name="Foster-Nyarko E."/>
            <person name="Jarju S."/>
            <person name="Secka A."/>
            <person name="Antonio M."/>
            <person name="Oren A."/>
            <person name="Chaudhuri R.R."/>
            <person name="La Ragione R."/>
            <person name="Hildebrand F."/>
            <person name="Pallen M.J."/>
        </authorList>
    </citation>
    <scope>NUCLEOTIDE SEQUENCE</scope>
    <source>
        <strain evidence="6">ChiSjej5B23-16112</strain>
    </source>
</reference>
<dbReference type="Pfam" id="PF02674">
    <property type="entry name" value="Colicin_V"/>
    <property type="match status" value="1"/>
</dbReference>
<dbReference type="GO" id="GO:0016020">
    <property type="term" value="C:membrane"/>
    <property type="evidence" value="ECO:0007669"/>
    <property type="project" value="UniProtKB-SubCell"/>
</dbReference>
<comment type="caution">
    <text evidence="6">The sequence shown here is derived from an EMBL/GenBank/DDBJ whole genome shotgun (WGS) entry which is preliminary data.</text>
</comment>
<name>A0A921LFB8_9FIRM</name>
<evidence type="ECO:0000256" key="2">
    <source>
        <dbReference type="ARBA" id="ARBA00022692"/>
    </source>
</evidence>
<comment type="subcellular location">
    <subcellularLocation>
        <location evidence="1">Membrane</location>
        <topology evidence="1">Multi-pass membrane protein</topology>
    </subcellularLocation>
</comment>
<feature type="transmembrane region" description="Helical" evidence="5">
    <location>
        <begin position="27"/>
        <end position="48"/>
    </location>
</feature>
<evidence type="ECO:0000256" key="5">
    <source>
        <dbReference type="SAM" id="Phobius"/>
    </source>
</evidence>
<evidence type="ECO:0000313" key="7">
    <source>
        <dbReference type="Proteomes" id="UP000769156"/>
    </source>
</evidence>
<proteinExistence type="predicted"/>
<keyword evidence="2 5" id="KW-0812">Transmembrane</keyword>
<protein>
    <submittedName>
        <fullName evidence="6">CvpA family protein</fullName>
    </submittedName>
</protein>
<organism evidence="6 7">
    <name type="scientific">Lachnoclostridium phocaeense</name>
    <dbReference type="NCBI Taxonomy" id="1871021"/>
    <lineage>
        <taxon>Bacteria</taxon>
        <taxon>Bacillati</taxon>
        <taxon>Bacillota</taxon>
        <taxon>Clostridia</taxon>
        <taxon>Lachnospirales</taxon>
        <taxon>Lachnospiraceae</taxon>
    </lineage>
</organism>